<feature type="compositionally biased region" description="Low complexity" evidence="1">
    <location>
        <begin position="24"/>
        <end position="46"/>
    </location>
</feature>
<dbReference type="EMBL" id="JBHUCP010000025">
    <property type="protein sequence ID" value="MFD1533585.1"/>
    <property type="molecule type" value="Genomic_DNA"/>
</dbReference>
<dbReference type="InterPro" id="IPR035992">
    <property type="entry name" value="Ricin_B-like_lectins"/>
</dbReference>
<evidence type="ECO:0000313" key="3">
    <source>
        <dbReference type="EMBL" id="MFD1533585.1"/>
    </source>
</evidence>
<dbReference type="InterPro" id="IPR000772">
    <property type="entry name" value="Ricin_B_lectin"/>
</dbReference>
<evidence type="ECO:0000259" key="2">
    <source>
        <dbReference type="SMART" id="SM00458"/>
    </source>
</evidence>
<gene>
    <name evidence="3" type="ORF">ACFSCY_29590</name>
</gene>
<sequence>MLSPPPVPPTPDLTSVSAIPQPRSAPHAAGPVVPGSAGARASGGARVETHSVTPPAPVPPALETAGASAPAAPSGHTVVVRDSTGQCLTASGDGSAVWTAACDQSLGQTWTYTAGELRRGSRCLIVSSGVGITDCAGTSASARTWRPSSGATVHPGTGLCLERTGTAAVRAAQCGTGRAMIMI</sequence>
<feature type="compositionally biased region" description="Pro residues" evidence="1">
    <location>
        <begin position="1"/>
        <end position="11"/>
    </location>
</feature>
<feature type="domain" description="Ricin B lectin" evidence="2">
    <location>
        <begin position="75"/>
        <end position="183"/>
    </location>
</feature>
<accession>A0ABW4FTD7</accession>
<feature type="compositionally biased region" description="Low complexity" evidence="1">
    <location>
        <begin position="65"/>
        <end position="75"/>
    </location>
</feature>
<comment type="caution">
    <text evidence="3">The sequence shown here is derived from an EMBL/GenBank/DDBJ whole genome shotgun (WGS) entry which is preliminary data.</text>
</comment>
<evidence type="ECO:0000313" key="4">
    <source>
        <dbReference type="Proteomes" id="UP001597145"/>
    </source>
</evidence>
<keyword evidence="4" id="KW-1185">Reference proteome</keyword>
<dbReference type="Proteomes" id="UP001597145">
    <property type="component" value="Unassembled WGS sequence"/>
</dbReference>
<dbReference type="Pfam" id="PF00652">
    <property type="entry name" value="Ricin_B_lectin"/>
    <property type="match status" value="1"/>
</dbReference>
<protein>
    <submittedName>
        <fullName evidence="3">Ricin-type beta-trefoil lectin domain protein</fullName>
    </submittedName>
</protein>
<dbReference type="Gene3D" id="2.80.10.50">
    <property type="match status" value="1"/>
</dbReference>
<proteinExistence type="predicted"/>
<dbReference type="SMART" id="SM00458">
    <property type="entry name" value="RICIN"/>
    <property type="match status" value="1"/>
</dbReference>
<feature type="region of interest" description="Disordered" evidence="1">
    <location>
        <begin position="1"/>
        <end position="77"/>
    </location>
</feature>
<name>A0ABW4FTD7_9PSEU</name>
<dbReference type="RefSeq" id="WP_379659975.1">
    <property type="nucleotide sequence ID" value="NZ_JBHUCP010000025.1"/>
</dbReference>
<reference evidence="4" key="1">
    <citation type="journal article" date="2019" name="Int. J. Syst. Evol. Microbiol.">
        <title>The Global Catalogue of Microorganisms (GCM) 10K type strain sequencing project: providing services to taxonomists for standard genome sequencing and annotation.</title>
        <authorList>
            <consortium name="The Broad Institute Genomics Platform"/>
            <consortium name="The Broad Institute Genome Sequencing Center for Infectious Disease"/>
            <person name="Wu L."/>
            <person name="Ma J."/>
        </authorList>
    </citation>
    <scope>NUCLEOTIDE SEQUENCE [LARGE SCALE GENOMIC DNA]</scope>
    <source>
        <strain evidence="4">JCM 12165</strain>
    </source>
</reference>
<organism evidence="3 4">
    <name type="scientific">Pseudonocardia aurantiaca</name>
    <dbReference type="NCBI Taxonomy" id="75290"/>
    <lineage>
        <taxon>Bacteria</taxon>
        <taxon>Bacillati</taxon>
        <taxon>Actinomycetota</taxon>
        <taxon>Actinomycetes</taxon>
        <taxon>Pseudonocardiales</taxon>
        <taxon>Pseudonocardiaceae</taxon>
        <taxon>Pseudonocardia</taxon>
    </lineage>
</organism>
<dbReference type="PROSITE" id="PS50231">
    <property type="entry name" value="RICIN_B_LECTIN"/>
    <property type="match status" value="1"/>
</dbReference>
<dbReference type="SUPFAM" id="SSF50370">
    <property type="entry name" value="Ricin B-like lectins"/>
    <property type="match status" value="1"/>
</dbReference>
<evidence type="ECO:0000256" key="1">
    <source>
        <dbReference type="SAM" id="MobiDB-lite"/>
    </source>
</evidence>